<dbReference type="AlphaFoldDB" id="A0A9D2J796"/>
<proteinExistence type="predicted"/>
<evidence type="ECO:0000313" key="1">
    <source>
        <dbReference type="EMBL" id="HIZ38722.1"/>
    </source>
</evidence>
<dbReference type="NCBIfam" id="TIGR03309">
    <property type="entry name" value="matur_yqeB"/>
    <property type="match status" value="1"/>
</dbReference>
<evidence type="ECO:0000313" key="2">
    <source>
        <dbReference type="Proteomes" id="UP000824049"/>
    </source>
</evidence>
<reference evidence="1" key="1">
    <citation type="journal article" date="2021" name="PeerJ">
        <title>Extensive microbial diversity within the chicken gut microbiome revealed by metagenomics and culture.</title>
        <authorList>
            <person name="Gilroy R."/>
            <person name="Ravi A."/>
            <person name="Getino M."/>
            <person name="Pursley I."/>
            <person name="Horton D.L."/>
            <person name="Alikhan N.F."/>
            <person name="Baker D."/>
            <person name="Gharbi K."/>
            <person name="Hall N."/>
            <person name="Watson M."/>
            <person name="Adriaenssens E.M."/>
            <person name="Foster-Nyarko E."/>
            <person name="Jarju S."/>
            <person name="Secka A."/>
            <person name="Antonio M."/>
            <person name="Oren A."/>
            <person name="Chaudhuri R.R."/>
            <person name="La Ragione R."/>
            <person name="Hildebrand F."/>
            <person name="Pallen M.J."/>
        </authorList>
    </citation>
    <scope>NUCLEOTIDE SEQUENCE</scope>
    <source>
        <strain evidence="1">CHK179-28034</strain>
    </source>
</reference>
<protein>
    <submittedName>
        <fullName evidence="1">EF2563 family selenium-dependent molybdenum hydroxylase system protein</fullName>
    </submittedName>
</protein>
<dbReference type="InterPro" id="IPR017695">
    <property type="entry name" value="Se-dep_Mo_hydrolase_YqeB"/>
</dbReference>
<accession>A0A9D2J796</accession>
<dbReference type="Proteomes" id="UP000824049">
    <property type="component" value="Unassembled WGS sequence"/>
</dbReference>
<reference evidence="1" key="2">
    <citation type="submission" date="2021-04" db="EMBL/GenBank/DDBJ databases">
        <authorList>
            <person name="Gilroy R."/>
        </authorList>
    </citation>
    <scope>NUCLEOTIDE SEQUENCE</scope>
    <source>
        <strain evidence="1">CHK179-28034</strain>
    </source>
</reference>
<sequence>MEFEQWKKELCIVRGGGDIATGTIYKLFQCGFPLLVLEIGNPSCIRRTISFCEAVFDDDVEVEGVHAKRVGSLEEAYRCCCRGKVPVMVDPEAVMIQKASPAVVIDAILAKCNLGTRITDAPVVIGVGPGFTAGKDVHAVVETKRGHNLGRVIYDGAAAPNTGVPGVIGGYGKERVIHAPASGTLHIEKQIGEETAQGDVIAWIDETPVKATISGIVRGMIREGYAVQKGLKIADIDPRITEKDNCHHISDKARCVAGGVLEAVLHLRLEQEKIKSTDKESAI</sequence>
<comment type="caution">
    <text evidence="1">The sequence shown here is derived from an EMBL/GenBank/DDBJ whole genome shotgun (WGS) entry which is preliminary data.</text>
</comment>
<name>A0A9D2J796_9FIRM</name>
<gene>
    <name evidence="1" type="ORF">H9968_02175</name>
</gene>
<dbReference type="EMBL" id="DXBR01000024">
    <property type="protein sequence ID" value="HIZ38722.1"/>
    <property type="molecule type" value="Genomic_DNA"/>
</dbReference>
<organism evidence="1 2">
    <name type="scientific">Candidatus Anaerobutyricum stercoris</name>
    <dbReference type="NCBI Taxonomy" id="2838457"/>
    <lineage>
        <taxon>Bacteria</taxon>
        <taxon>Bacillati</taxon>
        <taxon>Bacillota</taxon>
        <taxon>Clostridia</taxon>
        <taxon>Lachnospirales</taxon>
        <taxon>Lachnospiraceae</taxon>
        <taxon>Anaerobutyricum</taxon>
    </lineage>
</organism>